<dbReference type="EMBL" id="PVWO01000520">
    <property type="protein sequence ID" value="PSB44570.1"/>
    <property type="molecule type" value="Genomic_DNA"/>
</dbReference>
<evidence type="ECO:0000313" key="1">
    <source>
        <dbReference type="EMBL" id="PSB44570.1"/>
    </source>
</evidence>
<protein>
    <submittedName>
        <fullName evidence="1">Uncharacterized protein</fullName>
    </submittedName>
</protein>
<gene>
    <name evidence="1" type="ORF">C7B77_25590</name>
</gene>
<sequence length="71" mass="8426">MLDIFNYSNWRIIMVENYNNFMCLKMIIAGNTVDCRSIAYTISWIQNPDFLKKSGFYTSHLKSAVCDYRQQ</sequence>
<accession>A0A2T1FHW0</accession>
<name>A0A2T1FHW0_9CYAN</name>
<dbReference type="AlphaFoldDB" id="A0A2T1FHW0"/>
<organism evidence="1 2">
    <name type="scientific">Chamaesiphon polymorphus CCALA 037</name>
    <dbReference type="NCBI Taxonomy" id="2107692"/>
    <lineage>
        <taxon>Bacteria</taxon>
        <taxon>Bacillati</taxon>
        <taxon>Cyanobacteriota</taxon>
        <taxon>Cyanophyceae</taxon>
        <taxon>Gomontiellales</taxon>
        <taxon>Chamaesiphonaceae</taxon>
        <taxon>Chamaesiphon</taxon>
    </lineage>
</organism>
<reference evidence="1 2" key="1">
    <citation type="submission" date="2018-03" db="EMBL/GenBank/DDBJ databases">
        <title>The ancient ancestry and fast evolution of plastids.</title>
        <authorList>
            <person name="Moore K.R."/>
            <person name="Magnabosco C."/>
            <person name="Momper L."/>
            <person name="Gold D.A."/>
            <person name="Bosak T."/>
            <person name="Fournier G.P."/>
        </authorList>
    </citation>
    <scope>NUCLEOTIDE SEQUENCE [LARGE SCALE GENOMIC DNA]</scope>
    <source>
        <strain evidence="1 2">CCALA 037</strain>
    </source>
</reference>
<comment type="caution">
    <text evidence="1">The sequence shown here is derived from an EMBL/GenBank/DDBJ whole genome shotgun (WGS) entry which is preliminary data.</text>
</comment>
<proteinExistence type="predicted"/>
<keyword evidence="2" id="KW-1185">Reference proteome</keyword>
<evidence type="ECO:0000313" key="2">
    <source>
        <dbReference type="Proteomes" id="UP000238937"/>
    </source>
</evidence>
<dbReference type="Proteomes" id="UP000238937">
    <property type="component" value="Unassembled WGS sequence"/>
</dbReference>